<reference evidence="4" key="1">
    <citation type="journal article" date="2019" name="Int. J. Syst. Evol. Microbiol.">
        <title>The Global Catalogue of Microorganisms (GCM) 10K type strain sequencing project: providing services to taxonomists for standard genome sequencing and annotation.</title>
        <authorList>
            <consortium name="The Broad Institute Genomics Platform"/>
            <consortium name="The Broad Institute Genome Sequencing Center for Infectious Disease"/>
            <person name="Wu L."/>
            <person name="Ma J."/>
        </authorList>
    </citation>
    <scope>NUCLEOTIDE SEQUENCE [LARGE SCALE GENOMIC DNA]</scope>
    <source>
        <strain evidence="4">CGMCC 4.7020</strain>
    </source>
</reference>
<name>A0ABW3XSB6_9ACTN</name>
<feature type="region of interest" description="Disordered" evidence="1">
    <location>
        <begin position="272"/>
        <end position="327"/>
    </location>
</feature>
<evidence type="ECO:0000256" key="2">
    <source>
        <dbReference type="SAM" id="Phobius"/>
    </source>
</evidence>
<organism evidence="3 4">
    <name type="scientific">Streptomyces kaempferi</name>
    <dbReference type="NCBI Taxonomy" id="333725"/>
    <lineage>
        <taxon>Bacteria</taxon>
        <taxon>Bacillati</taxon>
        <taxon>Actinomycetota</taxon>
        <taxon>Actinomycetes</taxon>
        <taxon>Kitasatosporales</taxon>
        <taxon>Streptomycetaceae</taxon>
        <taxon>Streptomyces</taxon>
    </lineage>
</organism>
<sequence length="327" mass="34352">MEERRGDVGIGHGRTAGPGDGPPPAAVGGDERRRPGGTPYRIVSFVGRTLRGEWHGMVVEPFRQLLRRGLSGLVLAFVAAFGVIFFHAIAQHPTGATVVRLTGGVKAALPLPLALLRTPVSLYVPALDLPVWAGITQLFLAFALAELALGRARTLAIAYVTTLAGTLTVRVMIAMGPGWWGLGLPPETGQVLDTGPSAAVVGLFTYLAVVRRAPVVFALTGGSMVWESIVRPNLAGREHLIAVAAAIVLGLLHGRWRRPVRALTVLLHSRRAENRPTGGPDLSEPQAPPAAAESPAQAGAPAAARPPALADPPVPAHRVNEPRAQLR</sequence>
<protein>
    <recommendedName>
        <fullName evidence="5">Integral membrane protein</fullName>
    </recommendedName>
</protein>
<evidence type="ECO:0000256" key="1">
    <source>
        <dbReference type="SAM" id="MobiDB-lite"/>
    </source>
</evidence>
<accession>A0ABW3XSB6</accession>
<dbReference type="EMBL" id="JBHTMM010000122">
    <property type="protein sequence ID" value="MFD1312503.1"/>
    <property type="molecule type" value="Genomic_DNA"/>
</dbReference>
<keyword evidence="2" id="KW-0812">Transmembrane</keyword>
<feature type="compositionally biased region" description="Low complexity" evidence="1">
    <location>
        <begin position="289"/>
        <end position="308"/>
    </location>
</feature>
<gene>
    <name evidence="3" type="ORF">ACFQ5X_42845</name>
</gene>
<feature type="transmembrane region" description="Helical" evidence="2">
    <location>
        <begin position="156"/>
        <end position="180"/>
    </location>
</feature>
<evidence type="ECO:0000313" key="4">
    <source>
        <dbReference type="Proteomes" id="UP001597058"/>
    </source>
</evidence>
<feature type="compositionally biased region" description="Gly residues" evidence="1">
    <location>
        <begin position="8"/>
        <end position="19"/>
    </location>
</feature>
<evidence type="ECO:0000313" key="3">
    <source>
        <dbReference type="EMBL" id="MFD1312503.1"/>
    </source>
</evidence>
<keyword evidence="2" id="KW-1133">Transmembrane helix</keyword>
<feature type="region of interest" description="Disordered" evidence="1">
    <location>
        <begin position="1"/>
        <end position="38"/>
    </location>
</feature>
<feature type="transmembrane region" description="Helical" evidence="2">
    <location>
        <begin position="70"/>
        <end position="90"/>
    </location>
</feature>
<dbReference type="Proteomes" id="UP001597058">
    <property type="component" value="Unassembled WGS sequence"/>
</dbReference>
<dbReference type="RefSeq" id="WP_381235922.1">
    <property type="nucleotide sequence ID" value="NZ_JBHSKH010000026.1"/>
</dbReference>
<evidence type="ECO:0008006" key="5">
    <source>
        <dbReference type="Google" id="ProtNLM"/>
    </source>
</evidence>
<proteinExistence type="predicted"/>
<keyword evidence="4" id="KW-1185">Reference proteome</keyword>
<keyword evidence="2" id="KW-0472">Membrane</keyword>
<feature type="transmembrane region" description="Helical" evidence="2">
    <location>
        <begin position="129"/>
        <end position="149"/>
    </location>
</feature>
<comment type="caution">
    <text evidence="3">The sequence shown here is derived from an EMBL/GenBank/DDBJ whole genome shotgun (WGS) entry which is preliminary data.</text>
</comment>